<organism evidence="2 3">
    <name type="scientific">Cricetulus griseus</name>
    <name type="common">Chinese hamster</name>
    <name type="synonym">Cricetulus barabensis griseus</name>
    <dbReference type="NCBI Taxonomy" id="10029"/>
    <lineage>
        <taxon>Eukaryota</taxon>
        <taxon>Metazoa</taxon>
        <taxon>Chordata</taxon>
        <taxon>Craniata</taxon>
        <taxon>Vertebrata</taxon>
        <taxon>Euteleostomi</taxon>
        <taxon>Mammalia</taxon>
        <taxon>Eutheria</taxon>
        <taxon>Euarchontoglires</taxon>
        <taxon>Glires</taxon>
        <taxon>Rodentia</taxon>
        <taxon>Myomorpha</taxon>
        <taxon>Muroidea</taxon>
        <taxon>Cricetidae</taxon>
        <taxon>Cricetinae</taxon>
        <taxon>Cricetulus</taxon>
    </lineage>
</organism>
<feature type="region of interest" description="Disordered" evidence="1">
    <location>
        <begin position="1"/>
        <end position="24"/>
    </location>
</feature>
<evidence type="ECO:0000313" key="2">
    <source>
        <dbReference type="EMBL" id="EGW06590.1"/>
    </source>
</evidence>
<dbReference type="Proteomes" id="UP000001075">
    <property type="component" value="Unassembled WGS sequence"/>
</dbReference>
<accession>G3HH33</accession>
<name>G3HH33_CRIGR</name>
<proteinExistence type="predicted"/>
<gene>
    <name evidence="2" type="ORF">I79_009929</name>
</gene>
<dbReference type="EMBL" id="JH000367">
    <property type="protein sequence ID" value="EGW06590.1"/>
    <property type="molecule type" value="Genomic_DNA"/>
</dbReference>
<reference evidence="3" key="1">
    <citation type="journal article" date="2011" name="Nat. Biotechnol.">
        <title>The genomic sequence of the Chinese hamster ovary (CHO)-K1 cell line.</title>
        <authorList>
            <person name="Xu X."/>
            <person name="Nagarajan H."/>
            <person name="Lewis N.E."/>
            <person name="Pan S."/>
            <person name="Cai Z."/>
            <person name="Liu X."/>
            <person name="Chen W."/>
            <person name="Xie M."/>
            <person name="Wang W."/>
            <person name="Hammond S."/>
            <person name="Andersen M.R."/>
            <person name="Neff N."/>
            <person name="Passarelli B."/>
            <person name="Koh W."/>
            <person name="Fan H.C."/>
            <person name="Wang J."/>
            <person name="Gui Y."/>
            <person name="Lee K.H."/>
            <person name="Betenbaugh M.J."/>
            <person name="Quake S.R."/>
            <person name="Famili I."/>
            <person name="Palsson B.O."/>
            <person name="Wang J."/>
        </authorList>
    </citation>
    <scope>NUCLEOTIDE SEQUENCE [LARGE SCALE GENOMIC DNA]</scope>
    <source>
        <strain evidence="3">CHO K1 cell line</strain>
    </source>
</reference>
<evidence type="ECO:0000256" key="1">
    <source>
        <dbReference type="SAM" id="MobiDB-lite"/>
    </source>
</evidence>
<dbReference type="InParanoid" id="G3HH33"/>
<sequence length="53" mass="6002">MDQSELKNTLLDHPNSKTGIYTSKLGNNSTSAPFTLKTTIFTKNKTLQRKEQM</sequence>
<evidence type="ECO:0000313" key="3">
    <source>
        <dbReference type="Proteomes" id="UP000001075"/>
    </source>
</evidence>
<dbReference type="AlphaFoldDB" id="G3HH33"/>
<protein>
    <submittedName>
        <fullName evidence="2">Uncharacterized protein</fullName>
    </submittedName>
</protein>